<feature type="compositionally biased region" description="Polar residues" evidence="3">
    <location>
        <begin position="440"/>
        <end position="451"/>
    </location>
</feature>
<dbReference type="PANTHER" id="PTHR11702">
    <property type="entry name" value="DEVELOPMENTALLY REGULATED GTP-BINDING PROTEIN-RELATED"/>
    <property type="match status" value="1"/>
</dbReference>
<dbReference type="Pfam" id="PF01018">
    <property type="entry name" value="GTP1_OBG"/>
    <property type="match status" value="1"/>
</dbReference>
<dbReference type="PANTHER" id="PTHR11702:SF31">
    <property type="entry name" value="MITOCHONDRIAL RIBOSOME-ASSOCIATED GTPASE 2"/>
    <property type="match status" value="1"/>
</dbReference>
<dbReference type="Proteomes" id="UP001642405">
    <property type="component" value="Unassembled WGS sequence"/>
</dbReference>
<dbReference type="GO" id="GO:0140680">
    <property type="term" value="F:histone H3K36me/H3K36me2 demethylase activity"/>
    <property type="evidence" value="ECO:0007669"/>
    <property type="project" value="UniProtKB-EC"/>
</dbReference>
<dbReference type="CDD" id="cd01898">
    <property type="entry name" value="Obg"/>
    <property type="match status" value="1"/>
</dbReference>
<feature type="domain" description="Obg" evidence="5">
    <location>
        <begin position="102"/>
        <end position="377"/>
    </location>
</feature>
<evidence type="ECO:0000256" key="2">
    <source>
        <dbReference type="ARBA" id="ARBA00023134"/>
    </source>
</evidence>
<dbReference type="PRINTS" id="PR00326">
    <property type="entry name" value="GTP1OBG"/>
</dbReference>
<reference evidence="6 7" key="1">
    <citation type="submission" date="2024-01" db="EMBL/GenBank/DDBJ databases">
        <authorList>
            <person name="Allen C."/>
            <person name="Tagirdzhanova G."/>
        </authorList>
    </citation>
    <scope>NUCLEOTIDE SEQUENCE [LARGE SCALE GENOMIC DNA]</scope>
</reference>
<dbReference type="PROSITE" id="PS51710">
    <property type="entry name" value="G_OBG"/>
    <property type="match status" value="1"/>
</dbReference>
<protein>
    <submittedName>
        <fullName evidence="6">GTPase of the mitochondrial inner membrane that associates with the large ribosomal subunit</fullName>
        <ecNumber evidence="6">1.14.11.27</ecNumber>
    </submittedName>
</protein>
<dbReference type="Gene3D" id="2.70.210.12">
    <property type="entry name" value="GTP1/OBG domain"/>
    <property type="match status" value="1"/>
</dbReference>
<gene>
    <name evidence="6" type="primary">MTG2</name>
    <name evidence="6" type="ORF">SCUCBS95973_006529</name>
</gene>
<organism evidence="6 7">
    <name type="scientific">Sporothrix curviconia</name>
    <dbReference type="NCBI Taxonomy" id="1260050"/>
    <lineage>
        <taxon>Eukaryota</taxon>
        <taxon>Fungi</taxon>
        <taxon>Dikarya</taxon>
        <taxon>Ascomycota</taxon>
        <taxon>Pezizomycotina</taxon>
        <taxon>Sordariomycetes</taxon>
        <taxon>Sordariomycetidae</taxon>
        <taxon>Ophiostomatales</taxon>
        <taxon>Ophiostomataceae</taxon>
        <taxon>Sporothrix</taxon>
    </lineage>
</organism>
<sequence length="665" mass="71557">MASRCSGGAPIFLSFLYPALHAARHAGHGGRRAVAAAAAAFPAAKPASTSITYRRFTPRRHYSSAPQVPPGVPEEGLEEPEASAAKYPVSHLNPTPDDYAATTFADKATLTVHAGVGGAGCVSFLRDLFIPDGPPNGGDGGHGGNVYIQAVPGETSLHKIARRRVMRAGRGKHGMGSARNGTRGDDLIVTVPVGTVITEVSRIDPVAEDTIIARERYYARKRKRQLARAAEEAARLAPPASDDDDGFLTEDASQSKHKSREQLQREQQQQLAAEEDDAAETEWLRRKWVVYPGLSATEVKNMDFPRLPRRDRFFVQPAAPIYLDLSRPTPQPILLAAGGIGGLGNPHFVSRRLPRPYVATRGENAVSLTVSMELKLLADVGLVGLPNAGKSTLLRAVSNSRARVGSWAFTTLQPNIGTVVLDNNKGRPAVAMRPQKQTKKIQASNEFNLSQEEAEEDEGDDDTIPVPPRTRFTIADIPGLIEGAHLDKGLGIEFLRHVERAGVLAFVVDLGAGDAVAALKALWKEVGLYARLRADEEEQREREARIEWQSDESSMEQQQPSTSSYTAVDAHGMNAAADDAAAMSPELAIAGKPWFVVATKGDLPGAEANFQKLNEYIERIGRGEEAHPSGVEGGWTANLAAVPISAINGHGVDHVVHWTVGLLDL</sequence>
<dbReference type="Pfam" id="PF01926">
    <property type="entry name" value="MMR_HSR1"/>
    <property type="match status" value="1"/>
</dbReference>
<dbReference type="InterPro" id="IPR045086">
    <property type="entry name" value="OBG_GTPase"/>
</dbReference>
<dbReference type="InterPro" id="IPR006073">
    <property type="entry name" value="GTP-bd"/>
</dbReference>
<evidence type="ECO:0000259" key="4">
    <source>
        <dbReference type="PROSITE" id="PS51710"/>
    </source>
</evidence>
<dbReference type="InterPro" id="IPR027417">
    <property type="entry name" value="P-loop_NTPase"/>
</dbReference>
<feature type="compositionally biased region" description="Acidic residues" evidence="3">
    <location>
        <begin position="452"/>
        <end position="463"/>
    </location>
</feature>
<feature type="region of interest" description="Disordered" evidence="3">
    <location>
        <begin position="230"/>
        <end position="277"/>
    </location>
</feature>
<keyword evidence="6" id="KW-0560">Oxidoreductase</keyword>
<keyword evidence="7" id="KW-1185">Reference proteome</keyword>
<evidence type="ECO:0000256" key="3">
    <source>
        <dbReference type="SAM" id="MobiDB-lite"/>
    </source>
</evidence>
<evidence type="ECO:0000259" key="5">
    <source>
        <dbReference type="PROSITE" id="PS51883"/>
    </source>
</evidence>
<evidence type="ECO:0000313" key="6">
    <source>
        <dbReference type="EMBL" id="CAK7227398.1"/>
    </source>
</evidence>
<dbReference type="InterPro" id="IPR031167">
    <property type="entry name" value="G_OBG"/>
</dbReference>
<dbReference type="InterPro" id="IPR036726">
    <property type="entry name" value="GTP1_OBG_dom_sf"/>
</dbReference>
<feature type="region of interest" description="Disordered" evidence="3">
    <location>
        <begin position="58"/>
        <end position="80"/>
    </location>
</feature>
<evidence type="ECO:0000313" key="7">
    <source>
        <dbReference type="Proteomes" id="UP001642405"/>
    </source>
</evidence>
<dbReference type="InterPro" id="IPR006169">
    <property type="entry name" value="GTP1_OBG_dom"/>
</dbReference>
<dbReference type="SUPFAM" id="SSF82051">
    <property type="entry name" value="Obg GTP-binding protein N-terminal domain"/>
    <property type="match status" value="1"/>
</dbReference>
<comment type="caution">
    <text evidence="6">The sequence shown here is derived from an EMBL/GenBank/DDBJ whole genome shotgun (WGS) entry which is preliminary data.</text>
</comment>
<accession>A0ABP0C5W7</accession>
<dbReference type="EC" id="1.14.11.27" evidence="6"/>
<feature type="region of interest" description="Disordered" evidence="3">
    <location>
        <begin position="434"/>
        <end position="468"/>
    </location>
</feature>
<dbReference type="EMBL" id="CAWUHB010000039">
    <property type="protein sequence ID" value="CAK7227398.1"/>
    <property type="molecule type" value="Genomic_DNA"/>
</dbReference>
<dbReference type="PROSITE" id="PS51883">
    <property type="entry name" value="OBG"/>
    <property type="match status" value="1"/>
</dbReference>
<dbReference type="SUPFAM" id="SSF52540">
    <property type="entry name" value="P-loop containing nucleoside triphosphate hydrolases"/>
    <property type="match status" value="1"/>
</dbReference>
<evidence type="ECO:0000256" key="1">
    <source>
        <dbReference type="ARBA" id="ARBA00022741"/>
    </source>
</evidence>
<feature type="domain" description="OBG-type G" evidence="4">
    <location>
        <begin position="378"/>
        <end position="664"/>
    </location>
</feature>
<keyword evidence="2" id="KW-0342">GTP-binding</keyword>
<keyword evidence="1" id="KW-0547">Nucleotide-binding</keyword>
<proteinExistence type="predicted"/>
<name>A0ABP0C5W7_9PEZI</name>
<dbReference type="Gene3D" id="3.40.50.300">
    <property type="entry name" value="P-loop containing nucleotide triphosphate hydrolases"/>
    <property type="match status" value="1"/>
</dbReference>